<dbReference type="InterPro" id="IPR020476">
    <property type="entry name" value="Nudix_hydrolase"/>
</dbReference>
<dbReference type="InterPro" id="IPR000086">
    <property type="entry name" value="NUDIX_hydrolase_dom"/>
</dbReference>
<name>A0A0R1N1M9_9LACO</name>
<dbReference type="SUPFAM" id="SSF55811">
    <property type="entry name" value="Nudix"/>
    <property type="match status" value="1"/>
</dbReference>
<dbReference type="AlphaFoldDB" id="A0A0R1N1M9"/>
<dbReference type="CDD" id="cd03424">
    <property type="entry name" value="NUDIX_ADPRase_Nudt5_UGPPase_Nudt14"/>
    <property type="match status" value="1"/>
</dbReference>
<dbReference type="GO" id="GO:0016462">
    <property type="term" value="F:pyrophosphatase activity"/>
    <property type="evidence" value="ECO:0007669"/>
    <property type="project" value="UniProtKB-ARBA"/>
</dbReference>
<dbReference type="PROSITE" id="PS00893">
    <property type="entry name" value="NUDIX_BOX"/>
    <property type="match status" value="1"/>
</dbReference>
<organism evidence="5 6">
    <name type="scientific">Schleiferilactobacillus perolens DSM 12744</name>
    <dbReference type="NCBI Taxonomy" id="1423792"/>
    <lineage>
        <taxon>Bacteria</taxon>
        <taxon>Bacillati</taxon>
        <taxon>Bacillota</taxon>
        <taxon>Bacilli</taxon>
        <taxon>Lactobacillales</taxon>
        <taxon>Lactobacillaceae</taxon>
        <taxon>Schleiferilactobacillus</taxon>
    </lineage>
</organism>
<dbReference type="PATRIC" id="fig|1423792.3.peg.1260"/>
<evidence type="ECO:0000259" key="4">
    <source>
        <dbReference type="PROSITE" id="PS51462"/>
    </source>
</evidence>
<dbReference type="PANTHER" id="PTHR11839">
    <property type="entry name" value="UDP/ADP-SUGAR PYROPHOSPHATASE"/>
    <property type="match status" value="1"/>
</dbReference>
<dbReference type="PANTHER" id="PTHR11839:SF18">
    <property type="entry name" value="NUDIX HYDROLASE DOMAIN-CONTAINING PROTEIN"/>
    <property type="match status" value="1"/>
</dbReference>
<dbReference type="RefSeq" id="WP_235812195.1">
    <property type="nucleotide sequence ID" value="NZ_AZEC01000002.1"/>
</dbReference>
<comment type="cofactor">
    <cofactor evidence="1">
        <name>Mg(2+)</name>
        <dbReference type="ChEBI" id="CHEBI:18420"/>
    </cofactor>
</comment>
<evidence type="ECO:0000313" key="6">
    <source>
        <dbReference type="Proteomes" id="UP000051330"/>
    </source>
</evidence>
<evidence type="ECO:0000256" key="1">
    <source>
        <dbReference type="ARBA" id="ARBA00001946"/>
    </source>
</evidence>
<keyword evidence="6" id="KW-1185">Reference proteome</keyword>
<dbReference type="STRING" id="1423792.FD09_GL001241"/>
<protein>
    <submittedName>
        <fullName evidence="5">Adp-ribose pyrophosphatase</fullName>
    </submittedName>
</protein>
<dbReference type="Gene3D" id="3.90.79.10">
    <property type="entry name" value="Nucleoside Triphosphate Pyrophosphohydrolase"/>
    <property type="match status" value="1"/>
</dbReference>
<dbReference type="EMBL" id="AZEC01000002">
    <property type="protein sequence ID" value="KRL14081.1"/>
    <property type="molecule type" value="Genomic_DNA"/>
</dbReference>
<dbReference type="GO" id="GO:0019693">
    <property type="term" value="P:ribose phosphate metabolic process"/>
    <property type="evidence" value="ECO:0007669"/>
    <property type="project" value="TreeGrafter"/>
</dbReference>
<comment type="similarity">
    <text evidence="3">Belongs to the Nudix hydrolase family.</text>
</comment>
<evidence type="ECO:0000256" key="2">
    <source>
        <dbReference type="ARBA" id="ARBA00022801"/>
    </source>
</evidence>
<feature type="domain" description="Nudix hydrolase" evidence="4">
    <location>
        <begin position="44"/>
        <end position="175"/>
    </location>
</feature>
<keyword evidence="2 3" id="KW-0378">Hydrolase</keyword>
<sequence>MLPKLTKQGQILSEKEVFKGRIFTVSQRHIHTPDGLNVERDVVTHIPAAVVLALTPDRQKALLNVEYRAGINAESYSLPAGLLDAGETPLQAAVREVKEETGYTLTDPHAMTQVSTSEGFSSETNTLVWGTIDPTERGAQHFDQDEFVNSKLVSFDEIIAAVKDGTIHAGQAVAAIGFYLSFIQPNL</sequence>
<accession>A0A0R1N1M9</accession>
<gene>
    <name evidence="5" type="ORF">FD09_GL001241</name>
</gene>
<evidence type="ECO:0000256" key="3">
    <source>
        <dbReference type="RuleBase" id="RU003476"/>
    </source>
</evidence>
<evidence type="ECO:0000313" key="5">
    <source>
        <dbReference type="EMBL" id="KRL14081.1"/>
    </source>
</evidence>
<dbReference type="Pfam" id="PF00293">
    <property type="entry name" value="NUDIX"/>
    <property type="match status" value="1"/>
</dbReference>
<comment type="caution">
    <text evidence="5">The sequence shown here is derived from an EMBL/GenBank/DDBJ whole genome shotgun (WGS) entry which is preliminary data.</text>
</comment>
<dbReference type="PRINTS" id="PR00502">
    <property type="entry name" value="NUDIXFAMILY"/>
</dbReference>
<dbReference type="PROSITE" id="PS51462">
    <property type="entry name" value="NUDIX"/>
    <property type="match status" value="1"/>
</dbReference>
<proteinExistence type="inferred from homology"/>
<dbReference type="InterPro" id="IPR020084">
    <property type="entry name" value="NUDIX_hydrolase_CS"/>
</dbReference>
<dbReference type="InterPro" id="IPR015797">
    <property type="entry name" value="NUDIX_hydrolase-like_dom_sf"/>
</dbReference>
<dbReference type="Proteomes" id="UP000051330">
    <property type="component" value="Unassembled WGS sequence"/>
</dbReference>
<dbReference type="GO" id="GO:0006753">
    <property type="term" value="P:nucleoside phosphate metabolic process"/>
    <property type="evidence" value="ECO:0007669"/>
    <property type="project" value="TreeGrafter"/>
</dbReference>
<reference evidence="5 6" key="1">
    <citation type="journal article" date="2015" name="Genome Announc.">
        <title>Expanding the biotechnology potential of lactobacilli through comparative genomics of 213 strains and associated genera.</title>
        <authorList>
            <person name="Sun Z."/>
            <person name="Harris H.M."/>
            <person name="McCann A."/>
            <person name="Guo C."/>
            <person name="Argimon S."/>
            <person name="Zhang W."/>
            <person name="Yang X."/>
            <person name="Jeffery I.B."/>
            <person name="Cooney J.C."/>
            <person name="Kagawa T.F."/>
            <person name="Liu W."/>
            <person name="Song Y."/>
            <person name="Salvetti E."/>
            <person name="Wrobel A."/>
            <person name="Rasinkangas P."/>
            <person name="Parkhill J."/>
            <person name="Rea M.C."/>
            <person name="O'Sullivan O."/>
            <person name="Ritari J."/>
            <person name="Douillard F.P."/>
            <person name="Paul Ross R."/>
            <person name="Yang R."/>
            <person name="Briner A.E."/>
            <person name="Felis G.E."/>
            <person name="de Vos W.M."/>
            <person name="Barrangou R."/>
            <person name="Klaenhammer T.R."/>
            <person name="Caufield P.W."/>
            <person name="Cui Y."/>
            <person name="Zhang H."/>
            <person name="O'Toole P.W."/>
        </authorList>
    </citation>
    <scope>NUCLEOTIDE SEQUENCE [LARGE SCALE GENOMIC DNA]</scope>
    <source>
        <strain evidence="5 6">DSM 12744</strain>
    </source>
</reference>